<dbReference type="AlphaFoldDB" id="A0A2S9H138"/>
<comment type="catalytic activity">
    <reaction evidence="1">
        <text>ATP + protein L-histidine = ADP + protein N-phospho-L-histidine.</text>
        <dbReference type="EC" id="2.7.13.3"/>
    </reaction>
</comment>
<dbReference type="InterPro" id="IPR035965">
    <property type="entry name" value="PAS-like_dom_sf"/>
</dbReference>
<dbReference type="Proteomes" id="UP000237839">
    <property type="component" value="Unassembled WGS sequence"/>
</dbReference>
<dbReference type="PANTHER" id="PTHR43047">
    <property type="entry name" value="TWO-COMPONENT HISTIDINE PROTEIN KINASE"/>
    <property type="match status" value="1"/>
</dbReference>
<dbReference type="CDD" id="cd00082">
    <property type="entry name" value="HisKA"/>
    <property type="match status" value="1"/>
</dbReference>
<dbReference type="FunFam" id="3.30.565.10:FF:000006">
    <property type="entry name" value="Sensor histidine kinase WalK"/>
    <property type="match status" value="1"/>
</dbReference>
<evidence type="ECO:0000256" key="5">
    <source>
        <dbReference type="ARBA" id="ARBA00022679"/>
    </source>
</evidence>
<dbReference type="Gene3D" id="1.10.287.130">
    <property type="match status" value="1"/>
</dbReference>
<keyword evidence="13" id="KW-1185">Reference proteome</keyword>
<evidence type="ECO:0000256" key="1">
    <source>
        <dbReference type="ARBA" id="ARBA00000085"/>
    </source>
</evidence>
<feature type="domain" description="PAS" evidence="10">
    <location>
        <begin position="137"/>
        <end position="192"/>
    </location>
</feature>
<dbReference type="SMART" id="SM00091">
    <property type="entry name" value="PAS"/>
    <property type="match status" value="3"/>
</dbReference>
<evidence type="ECO:0000256" key="4">
    <source>
        <dbReference type="ARBA" id="ARBA00022553"/>
    </source>
</evidence>
<dbReference type="SUPFAM" id="SSF55785">
    <property type="entry name" value="PYP-like sensor domain (PAS domain)"/>
    <property type="match status" value="3"/>
</dbReference>
<proteinExistence type="predicted"/>
<dbReference type="SUPFAM" id="SSF55874">
    <property type="entry name" value="ATPase domain of HSP90 chaperone/DNA topoisomerase II/histidine kinase"/>
    <property type="match status" value="1"/>
</dbReference>
<dbReference type="FunFam" id="1.10.287.130:FF:000001">
    <property type="entry name" value="Two-component sensor histidine kinase"/>
    <property type="match status" value="1"/>
</dbReference>
<dbReference type="GO" id="GO:0005886">
    <property type="term" value="C:plasma membrane"/>
    <property type="evidence" value="ECO:0007669"/>
    <property type="project" value="UniProtKB-SubCell"/>
</dbReference>
<evidence type="ECO:0000256" key="3">
    <source>
        <dbReference type="ARBA" id="ARBA00012438"/>
    </source>
</evidence>
<dbReference type="OrthoDB" id="9803824at2"/>
<dbReference type="GO" id="GO:0009927">
    <property type="term" value="F:histidine phosphotransfer kinase activity"/>
    <property type="evidence" value="ECO:0007669"/>
    <property type="project" value="TreeGrafter"/>
</dbReference>
<organism evidence="12 13">
    <name type="scientific">Solimicrobium silvestre</name>
    <dbReference type="NCBI Taxonomy" id="2099400"/>
    <lineage>
        <taxon>Bacteria</taxon>
        <taxon>Pseudomonadati</taxon>
        <taxon>Pseudomonadota</taxon>
        <taxon>Betaproteobacteria</taxon>
        <taxon>Burkholderiales</taxon>
        <taxon>Oxalobacteraceae</taxon>
        <taxon>Solimicrobium</taxon>
    </lineage>
</organism>
<dbReference type="InterPro" id="IPR004358">
    <property type="entry name" value="Sig_transdc_His_kin-like_C"/>
</dbReference>
<feature type="domain" description="PAC" evidence="11">
    <location>
        <begin position="227"/>
        <end position="279"/>
    </location>
</feature>
<dbReference type="CDD" id="cd00130">
    <property type="entry name" value="PAS"/>
    <property type="match status" value="2"/>
</dbReference>
<dbReference type="SUPFAM" id="SSF47384">
    <property type="entry name" value="Homodimeric domain of signal transducing histidine kinase"/>
    <property type="match status" value="1"/>
</dbReference>
<dbReference type="Pfam" id="PF02518">
    <property type="entry name" value="HATPase_c"/>
    <property type="match status" value="1"/>
</dbReference>
<evidence type="ECO:0000259" key="10">
    <source>
        <dbReference type="PROSITE" id="PS50112"/>
    </source>
</evidence>
<evidence type="ECO:0000313" key="13">
    <source>
        <dbReference type="Proteomes" id="UP000237839"/>
    </source>
</evidence>
<feature type="domain" description="Histidine kinase" evidence="9">
    <location>
        <begin position="413"/>
        <end position="635"/>
    </location>
</feature>
<keyword evidence="8" id="KW-0472">Membrane</keyword>
<dbReference type="PROSITE" id="PS50109">
    <property type="entry name" value="HIS_KIN"/>
    <property type="match status" value="1"/>
</dbReference>
<gene>
    <name evidence="12" type="ORF">S2091_1678</name>
</gene>
<dbReference type="RefSeq" id="WP_105531339.1">
    <property type="nucleotide sequence ID" value="NZ_PUGF01000006.1"/>
</dbReference>
<evidence type="ECO:0000259" key="9">
    <source>
        <dbReference type="PROSITE" id="PS50109"/>
    </source>
</evidence>
<name>A0A2S9H138_9BURK</name>
<evidence type="ECO:0000256" key="7">
    <source>
        <dbReference type="ARBA" id="ARBA00023012"/>
    </source>
</evidence>
<dbReference type="GO" id="GO:0000155">
    <property type="term" value="F:phosphorelay sensor kinase activity"/>
    <property type="evidence" value="ECO:0007669"/>
    <property type="project" value="InterPro"/>
</dbReference>
<dbReference type="Gene3D" id="3.30.565.10">
    <property type="entry name" value="Histidine kinase-like ATPase, C-terminal domain"/>
    <property type="match status" value="1"/>
</dbReference>
<dbReference type="InterPro" id="IPR036097">
    <property type="entry name" value="HisK_dim/P_sf"/>
</dbReference>
<evidence type="ECO:0000259" key="11">
    <source>
        <dbReference type="PROSITE" id="PS50113"/>
    </source>
</evidence>
<keyword evidence="7" id="KW-0902">Two-component regulatory system</keyword>
<dbReference type="InterPro" id="IPR036890">
    <property type="entry name" value="HATPase_C_sf"/>
</dbReference>
<dbReference type="NCBIfam" id="TIGR00229">
    <property type="entry name" value="sensory_box"/>
    <property type="match status" value="4"/>
</dbReference>
<feature type="domain" description="PAS" evidence="10">
    <location>
        <begin position="9"/>
        <end position="62"/>
    </location>
</feature>
<dbReference type="CDD" id="cd16922">
    <property type="entry name" value="HATPase_EvgS-ArcB-TorS-like"/>
    <property type="match status" value="1"/>
</dbReference>
<comment type="subcellular location">
    <subcellularLocation>
        <location evidence="2">Cell inner membrane</location>
        <topology evidence="2">Multi-pass membrane protein</topology>
    </subcellularLocation>
</comment>
<dbReference type="InterPro" id="IPR000700">
    <property type="entry name" value="PAS-assoc_C"/>
</dbReference>
<dbReference type="PROSITE" id="PS50113">
    <property type="entry name" value="PAC"/>
    <property type="match status" value="2"/>
</dbReference>
<dbReference type="SMART" id="SM00086">
    <property type="entry name" value="PAC"/>
    <property type="match status" value="3"/>
</dbReference>
<dbReference type="EC" id="2.7.13.3" evidence="3"/>
<comment type="caution">
    <text evidence="12">The sequence shown here is derived from an EMBL/GenBank/DDBJ whole genome shotgun (WGS) entry which is preliminary data.</text>
</comment>
<accession>A0A2S9H138</accession>
<dbReference type="InterPro" id="IPR000014">
    <property type="entry name" value="PAS"/>
</dbReference>
<dbReference type="InterPro" id="IPR003661">
    <property type="entry name" value="HisK_dim/P_dom"/>
</dbReference>
<dbReference type="InterPro" id="IPR005467">
    <property type="entry name" value="His_kinase_dom"/>
</dbReference>
<feature type="domain" description="PAC" evidence="11">
    <location>
        <begin position="86"/>
        <end position="136"/>
    </location>
</feature>
<evidence type="ECO:0000256" key="2">
    <source>
        <dbReference type="ARBA" id="ARBA00004429"/>
    </source>
</evidence>
<dbReference type="PANTHER" id="PTHR43047:SF72">
    <property type="entry name" value="OSMOSENSING HISTIDINE PROTEIN KINASE SLN1"/>
    <property type="match status" value="1"/>
</dbReference>
<dbReference type="InterPro" id="IPR003594">
    <property type="entry name" value="HATPase_dom"/>
</dbReference>
<keyword evidence="6" id="KW-0418">Kinase</keyword>
<dbReference type="PRINTS" id="PR00344">
    <property type="entry name" value="BCTRLSENSOR"/>
</dbReference>
<dbReference type="SMART" id="SM00388">
    <property type="entry name" value="HisKA"/>
    <property type="match status" value="1"/>
</dbReference>
<keyword evidence="5" id="KW-0808">Transferase</keyword>
<dbReference type="Pfam" id="PF00512">
    <property type="entry name" value="HisKA"/>
    <property type="match status" value="1"/>
</dbReference>
<keyword evidence="4" id="KW-0597">Phosphoprotein</keyword>
<dbReference type="PROSITE" id="PS50112">
    <property type="entry name" value="PAS"/>
    <property type="match status" value="2"/>
</dbReference>
<evidence type="ECO:0000313" key="12">
    <source>
        <dbReference type="EMBL" id="PRC93677.1"/>
    </source>
</evidence>
<evidence type="ECO:0000256" key="6">
    <source>
        <dbReference type="ARBA" id="ARBA00022777"/>
    </source>
</evidence>
<sequence>MATYEHQWKEEQFRQIVEMAPYAIVLVNERGMIEMVNRQAEKIFGYHREELLKQSLEMLLPERFRRQHTVDRNAFFSQPQPRAMSERGELFGRRKNGTEFPLEIGLNPIPTDEGSKVIATIVDISERVQHQQKLYELTELQQAIFDSTNFSIICTDSNGLFQIFNHSAERLLGYSAEEMVGKQTPVILHDMLEIIERAKQLTEELGTPIETGFETFVIKTRLLRTPDVNEWTYIHKDGSRIPVLLSVTALSDKRGDVSGYVAIAIDLREQKWQLSRIQDSEELFRVLYESSGDAHMLTTPEKGFVGANLAAAKLFGYSTINEFTAQSPATVSPEFQKDKRHSSEKALEMMQLALKNGSHKFEWLHKRADNSEFDAEVMLTSIKMGGKTMLEATVRDITERNRAERIKNEFISTVSHELRTPLTSISGVLSLVGQGVLGEISEQAKPMIQMAHRNSMRLSELINDLLDIEKLEAGETTFNFKMYGLMALINQSIDAISNFASQFNVTFNIIAQEDVQVFVDDGRLIQVLNNFLSNAAKFSPTGGHVDIAVRKIHSAEHSTVRVEIIDHGAGIPTSFRNRLFNKFSQADASDTKKKSGTGLGLAISKELIERMSGVIGFYSSVGEGSCFYFELPLPSKEKIRYSMFDI</sequence>
<dbReference type="SMART" id="SM00387">
    <property type="entry name" value="HATPase_c"/>
    <property type="match status" value="1"/>
</dbReference>
<protein>
    <recommendedName>
        <fullName evidence="3">histidine kinase</fullName>
        <ecNumber evidence="3">2.7.13.3</ecNumber>
    </recommendedName>
</protein>
<dbReference type="InterPro" id="IPR001610">
    <property type="entry name" value="PAC"/>
</dbReference>
<evidence type="ECO:0000256" key="8">
    <source>
        <dbReference type="ARBA" id="ARBA00023136"/>
    </source>
</evidence>
<dbReference type="EMBL" id="PUGF01000006">
    <property type="protein sequence ID" value="PRC93677.1"/>
    <property type="molecule type" value="Genomic_DNA"/>
</dbReference>
<dbReference type="Pfam" id="PF13426">
    <property type="entry name" value="PAS_9"/>
    <property type="match status" value="3"/>
</dbReference>
<reference evidence="12 13" key="1">
    <citation type="submission" date="2018-02" db="EMBL/GenBank/DDBJ databases">
        <title>Solimicrobium silvestre gen. nov., sp. nov., isolated from alpine forest soil.</title>
        <authorList>
            <person name="Margesin R."/>
            <person name="Albuquerque L."/>
            <person name="Zhang D.-C."/>
            <person name="Froufe H.J.C."/>
            <person name="Severino R."/>
            <person name="Roxo I."/>
            <person name="Egas C."/>
            <person name="Da Costa M.S."/>
        </authorList>
    </citation>
    <scope>NUCLEOTIDE SEQUENCE [LARGE SCALE GENOMIC DNA]</scope>
    <source>
        <strain evidence="12 13">S20-91</strain>
    </source>
</reference>
<dbReference type="Gene3D" id="3.30.450.20">
    <property type="entry name" value="PAS domain"/>
    <property type="match status" value="3"/>
</dbReference>